<dbReference type="InterPro" id="IPR052654">
    <property type="entry name" value="CS_Sulfotransferase"/>
</dbReference>
<evidence type="ECO:0000259" key="1">
    <source>
        <dbReference type="Pfam" id="PF00685"/>
    </source>
</evidence>
<evidence type="ECO:0000313" key="3">
    <source>
        <dbReference type="Proteomes" id="UP000005408"/>
    </source>
</evidence>
<keyword evidence="3" id="KW-1185">Reference proteome</keyword>
<accession>A0A8W8IPN7</accession>
<dbReference type="SUPFAM" id="SSF52540">
    <property type="entry name" value="P-loop containing nucleoside triphosphate hydrolases"/>
    <property type="match status" value="1"/>
</dbReference>
<feature type="domain" description="Sulfotransferase" evidence="1">
    <location>
        <begin position="157"/>
        <end position="356"/>
    </location>
</feature>
<dbReference type="Proteomes" id="UP000005408">
    <property type="component" value="Unassembled WGS sequence"/>
</dbReference>
<dbReference type="InterPro" id="IPR027417">
    <property type="entry name" value="P-loop_NTPase"/>
</dbReference>
<dbReference type="EnsemblMetazoa" id="G1528.5">
    <property type="protein sequence ID" value="G1528.5:cds"/>
    <property type="gene ID" value="G1528"/>
</dbReference>
<dbReference type="PANTHER" id="PTHR15723:SF0">
    <property type="entry name" value="CARBOHYDRATE SULFOTRANSFERASE 15"/>
    <property type="match status" value="1"/>
</dbReference>
<reference evidence="2" key="1">
    <citation type="submission" date="2022-08" db="UniProtKB">
        <authorList>
            <consortium name="EnsemblMetazoa"/>
        </authorList>
    </citation>
    <scope>IDENTIFICATION</scope>
    <source>
        <strain evidence="2">05x7-T-G4-1.051#20</strain>
    </source>
</reference>
<dbReference type="GO" id="GO:0019319">
    <property type="term" value="P:hexose biosynthetic process"/>
    <property type="evidence" value="ECO:0007669"/>
    <property type="project" value="TreeGrafter"/>
</dbReference>
<dbReference type="GO" id="GO:0050659">
    <property type="term" value="F:N-acetylgalactosamine 4-sulfate 6-O-sulfotransferase activity"/>
    <property type="evidence" value="ECO:0007669"/>
    <property type="project" value="TreeGrafter"/>
</dbReference>
<dbReference type="Pfam" id="PF00685">
    <property type="entry name" value="Sulfotransfer_1"/>
    <property type="match status" value="1"/>
</dbReference>
<proteinExistence type="predicted"/>
<protein>
    <recommendedName>
        <fullName evidence="1">Sulfotransferase domain-containing protein</fullName>
    </recommendedName>
</protein>
<organism evidence="2 3">
    <name type="scientific">Magallana gigas</name>
    <name type="common">Pacific oyster</name>
    <name type="synonym">Crassostrea gigas</name>
    <dbReference type="NCBI Taxonomy" id="29159"/>
    <lineage>
        <taxon>Eukaryota</taxon>
        <taxon>Metazoa</taxon>
        <taxon>Spiralia</taxon>
        <taxon>Lophotrochozoa</taxon>
        <taxon>Mollusca</taxon>
        <taxon>Bivalvia</taxon>
        <taxon>Autobranchia</taxon>
        <taxon>Pteriomorphia</taxon>
        <taxon>Ostreida</taxon>
        <taxon>Ostreoidea</taxon>
        <taxon>Ostreidae</taxon>
        <taxon>Magallana</taxon>
    </lineage>
</organism>
<dbReference type="PANTHER" id="PTHR15723">
    <property type="entry name" value="CARBOHYDRATE SULFOTRANSFERASE 15"/>
    <property type="match status" value="1"/>
</dbReference>
<sequence length="432" mass="50102">MQTVPQMVEFTFFDLSEFEKSDQLTRIGVPRPRQTEAEWCSAVLLGHADSDSSTVEDLFALMPPDFEQKFKNPCFYDACHQTNNGTKRKLRCLPFFHVLGVDKCGSTDLYYRIVRHPQISPNNGVLHKETSWWSWRRYGHKLRTDTHHKESFIDYLHYFDGLSEKLEKDSSSYNSITVDGTPMDFWDFTGWPQIPQNVNVGNPKILTPHLMKYLNPYVKFILIFRQPSERLFSDYIFLKLGEPTAKAFHEKVLKSIKMFNNCCANNTVRACLFSRELQIKMPVRLHVGVYSVFLEEWRKVFDMENFLFLRTEDYSKNIKGTLKKVFTFLGVDDITETMMEDISKGKRVYETKRKKKSGTMLSETKHYVPLIIPPGTAENLEAYRAALPFNMLNAQWFLLKNLALTAAPPLAKLLLFETLALTAAPPRVKVTL</sequence>
<evidence type="ECO:0000313" key="2">
    <source>
        <dbReference type="EnsemblMetazoa" id="G1528.5:cds"/>
    </source>
</evidence>
<dbReference type="Gene3D" id="3.40.50.300">
    <property type="entry name" value="P-loop containing nucleotide triphosphate hydrolases"/>
    <property type="match status" value="1"/>
</dbReference>
<dbReference type="InterPro" id="IPR000863">
    <property type="entry name" value="Sulfotransferase_dom"/>
</dbReference>
<dbReference type="AlphaFoldDB" id="A0A8W8IPN7"/>
<name>A0A8W8IPN7_MAGGI</name>